<keyword evidence="1" id="KW-0732">Signal</keyword>
<protein>
    <submittedName>
        <fullName evidence="2">Uncharacterized protein</fullName>
    </submittedName>
</protein>
<feature type="chain" id="PRO_5045495102" evidence="1">
    <location>
        <begin position="21"/>
        <end position="206"/>
    </location>
</feature>
<dbReference type="EMBL" id="JBHRTR010000015">
    <property type="protein sequence ID" value="MFC3226714.1"/>
    <property type="molecule type" value="Genomic_DNA"/>
</dbReference>
<organism evidence="2 3">
    <name type="scientific">Marinibaculum pumilum</name>
    <dbReference type="NCBI Taxonomy" id="1766165"/>
    <lineage>
        <taxon>Bacteria</taxon>
        <taxon>Pseudomonadati</taxon>
        <taxon>Pseudomonadota</taxon>
        <taxon>Alphaproteobacteria</taxon>
        <taxon>Rhodospirillales</taxon>
        <taxon>Rhodospirillaceae</taxon>
        <taxon>Marinibaculum</taxon>
    </lineage>
</organism>
<evidence type="ECO:0000313" key="2">
    <source>
        <dbReference type="EMBL" id="MFC3226714.1"/>
    </source>
</evidence>
<evidence type="ECO:0000313" key="3">
    <source>
        <dbReference type="Proteomes" id="UP001595528"/>
    </source>
</evidence>
<name>A0ABV7KWK4_9PROT</name>
<gene>
    <name evidence="2" type="ORF">ACFOGJ_05695</name>
</gene>
<reference evidence="3" key="1">
    <citation type="journal article" date="2019" name="Int. J. Syst. Evol. Microbiol.">
        <title>The Global Catalogue of Microorganisms (GCM) 10K type strain sequencing project: providing services to taxonomists for standard genome sequencing and annotation.</title>
        <authorList>
            <consortium name="The Broad Institute Genomics Platform"/>
            <consortium name="The Broad Institute Genome Sequencing Center for Infectious Disease"/>
            <person name="Wu L."/>
            <person name="Ma J."/>
        </authorList>
    </citation>
    <scope>NUCLEOTIDE SEQUENCE [LARGE SCALE GENOMIC DNA]</scope>
    <source>
        <strain evidence="3">KCTC 42964</strain>
    </source>
</reference>
<comment type="caution">
    <text evidence="2">The sequence shown here is derived from an EMBL/GenBank/DDBJ whole genome shotgun (WGS) entry which is preliminary data.</text>
</comment>
<evidence type="ECO:0000256" key="1">
    <source>
        <dbReference type="SAM" id="SignalP"/>
    </source>
</evidence>
<accession>A0ABV7KWK4</accession>
<dbReference type="RefSeq" id="WP_379898825.1">
    <property type="nucleotide sequence ID" value="NZ_JBHRTR010000015.1"/>
</dbReference>
<sequence>MTAGAAVLLAVLAATPPAQAAEPYKPPTRDAEPPIGFGAIPFGTEAEAVMALNNGNGNLNYPAQGAPVFTYPVVLAGLRFQVTQNFDEDNRAIDAEAVYTSGEDERSCVARFNYILAGLNARYGIPTVVPDVVREVRGGNVVSLYAAQYDFRDRTSIRGTVETTRPEAGAAAGGAGGGAGGGGAGGGGTNCRIALHYYPPGWIASY</sequence>
<proteinExistence type="predicted"/>
<keyword evidence="3" id="KW-1185">Reference proteome</keyword>
<dbReference type="Proteomes" id="UP001595528">
    <property type="component" value="Unassembled WGS sequence"/>
</dbReference>
<feature type="signal peptide" evidence="1">
    <location>
        <begin position="1"/>
        <end position="20"/>
    </location>
</feature>